<dbReference type="OrthoDB" id="3226at2759"/>
<evidence type="ECO:0000256" key="3">
    <source>
        <dbReference type="RuleBase" id="RU363129"/>
    </source>
</evidence>
<dbReference type="HOGENOM" id="CLU_043399_5_0_1"/>
<dbReference type="PANTHER" id="PTHR11927">
    <property type="entry name" value="GALACTOSIDE 2-L-FUCOSYLTRANSFERASE"/>
    <property type="match status" value="1"/>
</dbReference>
<dbReference type="EnsemblMetazoa" id="CapteT45295">
    <property type="protein sequence ID" value="CapteP45295"/>
    <property type="gene ID" value="CapteG45295"/>
</dbReference>
<dbReference type="Pfam" id="PF01531">
    <property type="entry name" value="Glyco_transf_11"/>
    <property type="match status" value="1"/>
</dbReference>
<accession>R7TFI2</accession>
<comment type="similarity">
    <text evidence="3">Belongs to the glycosyltransferase 11 family.</text>
</comment>
<feature type="non-terminal residue" evidence="4">
    <location>
        <position position="176"/>
    </location>
</feature>
<dbReference type="OMA" id="NTSEFFP"/>
<comment type="subcellular location">
    <subcellularLocation>
        <location evidence="3">Golgi apparatus</location>
        <location evidence="3">Golgi stack membrane</location>
        <topology evidence="3">Single-pass type II membrane protein</topology>
    </subcellularLocation>
</comment>
<evidence type="ECO:0000313" key="4">
    <source>
        <dbReference type="EMBL" id="ELT92257.1"/>
    </source>
</evidence>
<keyword evidence="3" id="KW-0333">Golgi apparatus</keyword>
<reference evidence="5" key="3">
    <citation type="submission" date="2015-06" db="UniProtKB">
        <authorList>
            <consortium name="EnsemblMetazoa"/>
        </authorList>
    </citation>
    <scope>IDENTIFICATION</scope>
</reference>
<feature type="non-terminal residue" evidence="4">
    <location>
        <position position="1"/>
    </location>
</feature>
<keyword evidence="3" id="KW-0812">Transmembrane</keyword>
<evidence type="ECO:0000256" key="2">
    <source>
        <dbReference type="ARBA" id="ARBA00022679"/>
    </source>
</evidence>
<keyword evidence="2 3" id="KW-0808">Transferase</keyword>
<evidence type="ECO:0000313" key="5">
    <source>
        <dbReference type="EnsemblMetazoa" id="CapteP45295"/>
    </source>
</evidence>
<name>R7TFI2_CAPTE</name>
<dbReference type="CDD" id="cd11301">
    <property type="entry name" value="Fut1_Fut2_like"/>
    <property type="match status" value="1"/>
</dbReference>
<dbReference type="GO" id="GO:0032580">
    <property type="term" value="C:Golgi cisterna membrane"/>
    <property type="evidence" value="ECO:0007669"/>
    <property type="project" value="UniProtKB-SubCell"/>
</dbReference>
<evidence type="ECO:0000313" key="6">
    <source>
        <dbReference type="Proteomes" id="UP000014760"/>
    </source>
</evidence>
<keyword evidence="3" id="KW-0735">Signal-anchor</keyword>
<dbReference type="AlphaFoldDB" id="R7TFI2"/>
<comment type="pathway">
    <text evidence="3">Protein modification; protein glycosylation.</text>
</comment>
<sequence length="176" mass="20896">IQLIGYYFSWKYFQAILQFIKAELKFTCQVQKKTRQFFRDKTMTYIAVHARQKDFLGLSAQKSGYTVAPLTYFHRAMMYFRKKYLRVQFLVCSDDPLWCERSMNSSDVLCVVTNDPIVDMAVMTTCDHSVISTGTYSWWVGLLTKGTTVFYKNFPRKGSVIEKHFKHDEYYLPYWI</sequence>
<protein>
    <recommendedName>
        <fullName evidence="3">L-Fucosyltransferase</fullName>
        <ecNumber evidence="3">2.4.1.-</ecNumber>
    </recommendedName>
</protein>
<keyword evidence="3" id="KW-0325">Glycoprotein</keyword>
<reference evidence="4 6" key="2">
    <citation type="journal article" date="2013" name="Nature">
        <title>Insights into bilaterian evolution from three spiralian genomes.</title>
        <authorList>
            <person name="Simakov O."/>
            <person name="Marletaz F."/>
            <person name="Cho S.J."/>
            <person name="Edsinger-Gonzales E."/>
            <person name="Havlak P."/>
            <person name="Hellsten U."/>
            <person name="Kuo D.H."/>
            <person name="Larsson T."/>
            <person name="Lv J."/>
            <person name="Arendt D."/>
            <person name="Savage R."/>
            <person name="Osoegawa K."/>
            <person name="de Jong P."/>
            <person name="Grimwood J."/>
            <person name="Chapman J.A."/>
            <person name="Shapiro H."/>
            <person name="Aerts A."/>
            <person name="Otillar R.P."/>
            <person name="Terry A.Y."/>
            <person name="Boore J.L."/>
            <person name="Grigoriev I.V."/>
            <person name="Lindberg D.R."/>
            <person name="Seaver E.C."/>
            <person name="Weisblat D.A."/>
            <person name="Putnam N.H."/>
            <person name="Rokhsar D.S."/>
        </authorList>
    </citation>
    <scope>NUCLEOTIDE SEQUENCE</scope>
    <source>
        <strain evidence="4 6">I ESC-2004</strain>
    </source>
</reference>
<dbReference type="PANTHER" id="PTHR11927:SF9">
    <property type="entry name" value="L-FUCOSYLTRANSFERASE"/>
    <property type="match status" value="1"/>
</dbReference>
<gene>
    <name evidence="4" type="ORF">CAPTEDRAFT_45295</name>
</gene>
<dbReference type="EC" id="2.4.1.-" evidence="3"/>
<dbReference type="UniPathway" id="UPA00378"/>
<dbReference type="EMBL" id="AMQN01013400">
    <property type="status" value="NOT_ANNOTATED_CDS"/>
    <property type="molecule type" value="Genomic_DNA"/>
</dbReference>
<evidence type="ECO:0000256" key="1">
    <source>
        <dbReference type="ARBA" id="ARBA00022676"/>
    </source>
</evidence>
<keyword evidence="6" id="KW-1185">Reference proteome</keyword>
<dbReference type="STRING" id="283909.R7TFI2"/>
<dbReference type="InterPro" id="IPR002516">
    <property type="entry name" value="Glyco_trans_11"/>
</dbReference>
<organism evidence="4">
    <name type="scientific">Capitella teleta</name>
    <name type="common">Polychaete worm</name>
    <dbReference type="NCBI Taxonomy" id="283909"/>
    <lineage>
        <taxon>Eukaryota</taxon>
        <taxon>Metazoa</taxon>
        <taxon>Spiralia</taxon>
        <taxon>Lophotrochozoa</taxon>
        <taxon>Annelida</taxon>
        <taxon>Polychaeta</taxon>
        <taxon>Sedentaria</taxon>
        <taxon>Scolecida</taxon>
        <taxon>Capitellidae</taxon>
        <taxon>Capitella</taxon>
    </lineage>
</organism>
<reference evidence="6" key="1">
    <citation type="submission" date="2012-12" db="EMBL/GenBank/DDBJ databases">
        <authorList>
            <person name="Hellsten U."/>
            <person name="Grimwood J."/>
            <person name="Chapman J.A."/>
            <person name="Shapiro H."/>
            <person name="Aerts A."/>
            <person name="Otillar R.P."/>
            <person name="Terry A.Y."/>
            <person name="Boore J.L."/>
            <person name="Simakov O."/>
            <person name="Marletaz F."/>
            <person name="Cho S.-J."/>
            <person name="Edsinger-Gonzales E."/>
            <person name="Havlak P."/>
            <person name="Kuo D.-H."/>
            <person name="Larsson T."/>
            <person name="Lv J."/>
            <person name="Arendt D."/>
            <person name="Savage R."/>
            <person name="Osoegawa K."/>
            <person name="de Jong P."/>
            <person name="Lindberg D.R."/>
            <person name="Seaver E.C."/>
            <person name="Weisblat D.A."/>
            <person name="Putnam N.H."/>
            <person name="Grigoriev I.V."/>
            <person name="Rokhsar D.S."/>
        </authorList>
    </citation>
    <scope>NUCLEOTIDE SEQUENCE</scope>
    <source>
        <strain evidence="6">I ESC-2004</strain>
    </source>
</reference>
<keyword evidence="1 3" id="KW-0328">Glycosyltransferase</keyword>
<dbReference type="Proteomes" id="UP000014760">
    <property type="component" value="Unassembled WGS sequence"/>
</dbReference>
<dbReference type="EMBL" id="KB310197">
    <property type="protein sequence ID" value="ELT92257.1"/>
    <property type="molecule type" value="Genomic_DNA"/>
</dbReference>
<proteinExistence type="inferred from homology"/>
<dbReference type="GO" id="GO:0005975">
    <property type="term" value="P:carbohydrate metabolic process"/>
    <property type="evidence" value="ECO:0007669"/>
    <property type="project" value="InterPro"/>
</dbReference>
<dbReference type="GO" id="GO:0008107">
    <property type="term" value="F:galactoside 2-alpha-L-fucosyltransferase activity"/>
    <property type="evidence" value="ECO:0007669"/>
    <property type="project" value="InterPro"/>
</dbReference>